<dbReference type="Gene3D" id="3.20.20.70">
    <property type="entry name" value="Aldolase class I"/>
    <property type="match status" value="1"/>
</dbReference>
<keyword evidence="5" id="KW-0408">Iron</keyword>
<keyword evidence="4" id="KW-0479">Metal-binding</keyword>
<evidence type="ECO:0000259" key="7">
    <source>
        <dbReference type="PROSITE" id="PS51918"/>
    </source>
</evidence>
<dbReference type="InterPro" id="IPR012840">
    <property type="entry name" value="NrdG2"/>
</dbReference>
<dbReference type="SFLD" id="SFLDS00029">
    <property type="entry name" value="Radical_SAM"/>
    <property type="match status" value="1"/>
</dbReference>
<evidence type="ECO:0000256" key="2">
    <source>
        <dbReference type="ARBA" id="ARBA00022485"/>
    </source>
</evidence>
<dbReference type="InterPro" id="IPR058240">
    <property type="entry name" value="rSAM_sf"/>
</dbReference>
<proteinExistence type="predicted"/>
<dbReference type="PANTHER" id="PTHR30352">
    <property type="entry name" value="PYRUVATE FORMATE-LYASE-ACTIVATING ENZYME"/>
    <property type="match status" value="1"/>
</dbReference>
<evidence type="ECO:0000256" key="6">
    <source>
        <dbReference type="ARBA" id="ARBA00023014"/>
    </source>
</evidence>
<dbReference type="HOGENOM" id="CLU_078147_1_0_6"/>
<dbReference type="SFLD" id="SFLDG01094">
    <property type="entry name" value="Uncharacterised_Radical_SAM_Su"/>
    <property type="match status" value="1"/>
</dbReference>
<evidence type="ECO:0000313" key="9">
    <source>
        <dbReference type="Proteomes" id="UP000010816"/>
    </source>
</evidence>
<evidence type="ECO:0000313" key="8">
    <source>
        <dbReference type="EMBL" id="AGA92131.1"/>
    </source>
</evidence>
<protein>
    <submittedName>
        <fullName evidence="8">Anaerobic ribonucleoside-triphosphate reductase activating protein</fullName>
    </submittedName>
</protein>
<evidence type="ECO:0000256" key="5">
    <source>
        <dbReference type="ARBA" id="ARBA00023004"/>
    </source>
</evidence>
<feature type="domain" description="Radical SAM core" evidence="7">
    <location>
        <begin position="55"/>
        <end position="268"/>
    </location>
</feature>
<comment type="cofactor">
    <cofactor evidence="1">
        <name>[4Fe-4S] cluster</name>
        <dbReference type="ChEBI" id="CHEBI:49883"/>
    </cofactor>
</comment>
<keyword evidence="9" id="KW-1185">Reference proteome</keyword>
<dbReference type="InterPro" id="IPR007197">
    <property type="entry name" value="rSAM"/>
</dbReference>
<dbReference type="Pfam" id="PF04055">
    <property type="entry name" value="Radical_SAM"/>
    <property type="match status" value="1"/>
</dbReference>
<dbReference type="GO" id="GO:0046872">
    <property type="term" value="F:metal ion binding"/>
    <property type="evidence" value="ECO:0007669"/>
    <property type="project" value="UniProtKB-KW"/>
</dbReference>
<name>L0H1M8_9GAMM</name>
<evidence type="ECO:0000256" key="3">
    <source>
        <dbReference type="ARBA" id="ARBA00022691"/>
    </source>
</evidence>
<dbReference type="GO" id="GO:0051539">
    <property type="term" value="F:4 iron, 4 sulfur cluster binding"/>
    <property type="evidence" value="ECO:0007669"/>
    <property type="project" value="UniProtKB-KW"/>
</dbReference>
<evidence type="ECO:0000256" key="4">
    <source>
        <dbReference type="ARBA" id="ARBA00022723"/>
    </source>
</evidence>
<organism evidence="8 9">
    <name type="scientific">Thioflavicoccus mobilis 8321</name>
    <dbReference type="NCBI Taxonomy" id="765912"/>
    <lineage>
        <taxon>Bacteria</taxon>
        <taxon>Pseudomonadati</taxon>
        <taxon>Pseudomonadota</taxon>
        <taxon>Gammaproteobacteria</taxon>
        <taxon>Chromatiales</taxon>
        <taxon>Chromatiaceae</taxon>
        <taxon>Thioflavicoccus</taxon>
    </lineage>
</organism>
<accession>L0H1M8</accession>
<dbReference type="eggNOG" id="COG1180">
    <property type="taxonomic scope" value="Bacteria"/>
</dbReference>
<dbReference type="PANTHER" id="PTHR30352:SF13">
    <property type="entry name" value="GLYCYL-RADICAL ENZYME ACTIVATING ENZYME YJJW-RELATED"/>
    <property type="match status" value="1"/>
</dbReference>
<sequence>MLPSPALDSLHSIQRSAPTEPGIAATCKRQAVPFTCDAQPAELRIAGFTPLTTVDFPGELAAVVFCQGCPWQCRYCHNAHLLADEGREPIGWDQIRAFLEQRRGLLDGVVFSGGEPTVQGELATAMAEVKALGFKVGLHTGGPAPERLARLLPWLDWVGLDIKALPEDYPAITGVAGSGERAWASLHQLLAAGVALEVRTTLMPGWRFAEDLRPLMDGLAAAGVTRYVLQAMRAATARDPAIAVAGDVSPPAAAIDYGTARFADFGVRGA</sequence>
<dbReference type="KEGG" id="tmb:Thimo_3468"/>
<dbReference type="SUPFAM" id="SSF102114">
    <property type="entry name" value="Radical SAM enzymes"/>
    <property type="match status" value="1"/>
</dbReference>
<dbReference type="CDD" id="cd01335">
    <property type="entry name" value="Radical_SAM"/>
    <property type="match status" value="1"/>
</dbReference>
<dbReference type="GO" id="GO:0003824">
    <property type="term" value="F:catalytic activity"/>
    <property type="evidence" value="ECO:0007669"/>
    <property type="project" value="InterPro"/>
</dbReference>
<dbReference type="STRING" id="765912.Thimo_3468"/>
<dbReference type="Proteomes" id="UP000010816">
    <property type="component" value="Chromosome"/>
</dbReference>
<evidence type="ECO:0000256" key="1">
    <source>
        <dbReference type="ARBA" id="ARBA00001966"/>
    </source>
</evidence>
<dbReference type="PATRIC" id="fig|765912.4.peg.3398"/>
<dbReference type="NCBIfam" id="TIGR02495">
    <property type="entry name" value="NrdG2"/>
    <property type="match status" value="1"/>
</dbReference>
<keyword evidence="2" id="KW-0004">4Fe-4S</keyword>
<keyword evidence="3" id="KW-0949">S-adenosyl-L-methionine</keyword>
<dbReference type="InterPro" id="IPR013785">
    <property type="entry name" value="Aldolase_TIM"/>
</dbReference>
<keyword evidence="6" id="KW-0411">Iron-sulfur</keyword>
<dbReference type="EMBL" id="CP003051">
    <property type="protein sequence ID" value="AGA92131.1"/>
    <property type="molecule type" value="Genomic_DNA"/>
</dbReference>
<reference evidence="8 9" key="1">
    <citation type="submission" date="2011-09" db="EMBL/GenBank/DDBJ databases">
        <title>Complete sequence of chromosome of Thioflavicoccus mobilis 8321.</title>
        <authorList>
            <consortium name="US DOE Joint Genome Institute"/>
            <person name="Lucas S."/>
            <person name="Han J."/>
            <person name="Lapidus A."/>
            <person name="Cheng J.-F."/>
            <person name="Goodwin L."/>
            <person name="Pitluck S."/>
            <person name="Peters L."/>
            <person name="Ovchinnikova G."/>
            <person name="Lu M."/>
            <person name="Detter J.C."/>
            <person name="Han C."/>
            <person name="Tapia R."/>
            <person name="Land M."/>
            <person name="Hauser L."/>
            <person name="Kyrpides N."/>
            <person name="Ivanova N."/>
            <person name="Pagani I."/>
            <person name="Vogl K."/>
            <person name="Liu Z."/>
            <person name="Imhoff J."/>
            <person name="Thiel V."/>
            <person name="Frigaard N.-U."/>
            <person name="Bryant D."/>
            <person name="Woyke T."/>
        </authorList>
    </citation>
    <scope>NUCLEOTIDE SEQUENCE [LARGE SCALE GENOMIC DNA]</scope>
    <source>
        <strain evidence="8 9">8321</strain>
    </source>
</reference>
<dbReference type="AlphaFoldDB" id="L0H1M8"/>
<dbReference type="PROSITE" id="PS51918">
    <property type="entry name" value="RADICAL_SAM"/>
    <property type="match status" value="1"/>
</dbReference>
<dbReference type="InterPro" id="IPR034457">
    <property type="entry name" value="Organic_radical-activating"/>
</dbReference>
<gene>
    <name evidence="8" type="ORF">Thimo_3468</name>
</gene>